<evidence type="ECO:0000256" key="1">
    <source>
        <dbReference type="SAM" id="Phobius"/>
    </source>
</evidence>
<name>A0A316HDV3_9SPHI</name>
<dbReference type="RefSeq" id="WP_109607534.1">
    <property type="nucleotide sequence ID" value="NZ_QGHA01000002.1"/>
</dbReference>
<keyword evidence="3" id="KW-1185">Reference proteome</keyword>
<dbReference type="PANTHER" id="PTHR32309:SF13">
    <property type="entry name" value="FERRIC ENTEROBACTIN TRANSPORT PROTEIN FEPE"/>
    <property type="match status" value="1"/>
</dbReference>
<organism evidence="2 3">
    <name type="scientific">Mucilaginibacter oryzae</name>
    <dbReference type="NCBI Taxonomy" id="468058"/>
    <lineage>
        <taxon>Bacteria</taxon>
        <taxon>Pseudomonadati</taxon>
        <taxon>Bacteroidota</taxon>
        <taxon>Sphingobacteriia</taxon>
        <taxon>Sphingobacteriales</taxon>
        <taxon>Sphingobacteriaceae</taxon>
        <taxon>Mucilaginibacter</taxon>
    </lineage>
</organism>
<gene>
    <name evidence="2" type="ORF">LX99_01811</name>
</gene>
<reference evidence="2 3" key="1">
    <citation type="submission" date="2018-05" db="EMBL/GenBank/DDBJ databases">
        <title>Genomic Encyclopedia of Archaeal and Bacterial Type Strains, Phase II (KMG-II): from individual species to whole genera.</title>
        <authorList>
            <person name="Goeker M."/>
        </authorList>
    </citation>
    <scope>NUCLEOTIDE SEQUENCE [LARGE SCALE GENOMIC DNA]</scope>
    <source>
        <strain evidence="2 3">DSM 19975</strain>
    </source>
</reference>
<dbReference type="PANTHER" id="PTHR32309">
    <property type="entry name" value="TYROSINE-PROTEIN KINASE"/>
    <property type="match status" value="1"/>
</dbReference>
<feature type="transmembrane region" description="Helical" evidence="1">
    <location>
        <begin position="15"/>
        <end position="32"/>
    </location>
</feature>
<keyword evidence="1" id="KW-0472">Membrane</keyword>
<sequence>MNLIHYIKLLLRHKTWLISVPLICALTVFFLTKKSKKQYTSSTTLYTGVASGYSITSTEDERLDYFAVNNAFDNLMASAKSRETIQAVSLHLLAEHLLLKKSDFHVLGTVDFNKLKKLVSPDVINKAQKLGNEPAVYSYLNALYTDKTNNTIAYILDNPGSFYSIDDLKSNLAVTRLNASDILQVVYTCTDPAVCLRTLELHSAIFTENYKRLKADQTYSAVQYFEGKLAEVKAKLQKSEDDLKLFGQKNRVINYYEQTRYIAQSKEQLEKEIYAEKVTQKGSQQALGAVEKKLNSRNQQIDNSLNVINTRQRLSQAKSNLERAKLYGDNEKIAQYSSRVQVLEDSLKTASDDYLKLNYTLETVPRSNLIQEWVDNAVTGQKATAGLDVLDKQRQNYLNQIDEFAPLGSTLKRLERQVDINEKEFLSILHGLNLARLRQSNIALNSNIVVQDKPFFPLRAQPSTRGLLIIVSFVLGFVSVVSVVVGRELMDSSVRTAERAEKSIGLPLAGMSIAYRNEILLPYQTQLMHLLAERLTSAILPFVSAGIESEGKATLALIATRQEVYNPVDVQLLHQSLRAVFKKVFWVVPVGYSHIFLAAIPPESIYIYTPALEQLNYKDVRNFSEDSIPQDGLVVYVSPNLSLNSLPVAVAKGAEMMLYVFNAKDTNQQADRQVITKTQNAAPGVPLYTWLVNVDEANIDNTIGEIPKKRSWLRRKIKKMITLNLR</sequence>
<feature type="transmembrane region" description="Helical" evidence="1">
    <location>
        <begin position="466"/>
        <end position="485"/>
    </location>
</feature>
<evidence type="ECO:0000313" key="2">
    <source>
        <dbReference type="EMBL" id="PWK79354.1"/>
    </source>
</evidence>
<dbReference type="EMBL" id="QGHA01000002">
    <property type="protein sequence ID" value="PWK79354.1"/>
    <property type="molecule type" value="Genomic_DNA"/>
</dbReference>
<accession>A0A316HDV3</accession>
<dbReference type="Proteomes" id="UP000245678">
    <property type="component" value="Unassembled WGS sequence"/>
</dbReference>
<dbReference type="GO" id="GO:0004713">
    <property type="term" value="F:protein tyrosine kinase activity"/>
    <property type="evidence" value="ECO:0007669"/>
    <property type="project" value="TreeGrafter"/>
</dbReference>
<keyword evidence="1" id="KW-1133">Transmembrane helix</keyword>
<keyword evidence="1" id="KW-0812">Transmembrane</keyword>
<protein>
    <submittedName>
        <fullName evidence="2">Uncharacterized protein involved in exopolysaccharide biosynthesis</fullName>
    </submittedName>
</protein>
<dbReference type="InterPro" id="IPR050445">
    <property type="entry name" value="Bact_polysacc_biosynth/exp"/>
</dbReference>
<evidence type="ECO:0000313" key="3">
    <source>
        <dbReference type="Proteomes" id="UP000245678"/>
    </source>
</evidence>
<dbReference type="GO" id="GO:0005886">
    <property type="term" value="C:plasma membrane"/>
    <property type="evidence" value="ECO:0007669"/>
    <property type="project" value="TreeGrafter"/>
</dbReference>
<proteinExistence type="predicted"/>
<comment type="caution">
    <text evidence="2">The sequence shown here is derived from an EMBL/GenBank/DDBJ whole genome shotgun (WGS) entry which is preliminary data.</text>
</comment>
<dbReference type="AlphaFoldDB" id="A0A316HDV3"/>